<organism evidence="1 2">
    <name type="scientific">Acanthoscelides obtectus</name>
    <name type="common">Bean weevil</name>
    <name type="synonym">Bruchus obtectus</name>
    <dbReference type="NCBI Taxonomy" id="200917"/>
    <lineage>
        <taxon>Eukaryota</taxon>
        <taxon>Metazoa</taxon>
        <taxon>Ecdysozoa</taxon>
        <taxon>Arthropoda</taxon>
        <taxon>Hexapoda</taxon>
        <taxon>Insecta</taxon>
        <taxon>Pterygota</taxon>
        <taxon>Neoptera</taxon>
        <taxon>Endopterygota</taxon>
        <taxon>Coleoptera</taxon>
        <taxon>Polyphaga</taxon>
        <taxon>Cucujiformia</taxon>
        <taxon>Chrysomeloidea</taxon>
        <taxon>Chrysomelidae</taxon>
        <taxon>Bruchinae</taxon>
        <taxon>Bruchini</taxon>
        <taxon>Acanthoscelides</taxon>
    </lineage>
</organism>
<dbReference type="Proteomes" id="UP001152888">
    <property type="component" value="Unassembled WGS sequence"/>
</dbReference>
<keyword evidence="2" id="KW-1185">Reference proteome</keyword>
<reference evidence="1" key="1">
    <citation type="submission" date="2022-03" db="EMBL/GenBank/DDBJ databases">
        <authorList>
            <person name="Sayadi A."/>
        </authorList>
    </citation>
    <scope>NUCLEOTIDE SEQUENCE</scope>
</reference>
<evidence type="ECO:0000313" key="1">
    <source>
        <dbReference type="EMBL" id="CAH2016310.1"/>
    </source>
</evidence>
<accession>A0A9P0QB08</accession>
<sequence>MTFFSTEICIVWKI</sequence>
<gene>
    <name evidence="1" type="ORF">ACAOBT_LOCUS35288</name>
</gene>
<comment type="caution">
    <text evidence="1">The sequence shown here is derived from an EMBL/GenBank/DDBJ whole genome shotgun (WGS) entry which is preliminary data.</text>
</comment>
<evidence type="ECO:0000313" key="2">
    <source>
        <dbReference type="Proteomes" id="UP001152888"/>
    </source>
</evidence>
<proteinExistence type="predicted"/>
<name>A0A9P0QB08_ACAOB</name>
<protein>
    <submittedName>
        <fullName evidence="1">Uncharacterized protein</fullName>
    </submittedName>
</protein>
<dbReference type="EMBL" id="CAKOFQ010008866">
    <property type="protein sequence ID" value="CAH2016310.1"/>
    <property type="molecule type" value="Genomic_DNA"/>
</dbReference>